<dbReference type="SUPFAM" id="SSF55298">
    <property type="entry name" value="YjgF-like"/>
    <property type="match status" value="1"/>
</dbReference>
<accession>G9MK36</accession>
<dbReference type="HOGENOM" id="CLU_100715_1_1_1"/>
<dbReference type="OrthoDB" id="309640at2759"/>
<evidence type="ECO:0000313" key="2">
    <source>
        <dbReference type="Proteomes" id="UP000007115"/>
    </source>
</evidence>
<dbReference type="AlphaFoldDB" id="G9MK36"/>
<sequence>GFGQNLSTEFHYSQAVRIGNYVKVSGQGGWDPQTGELVADIATQVNNAFDGLALALKAAGSNNGLGDLISINSYHVGDLAAGLGSVTAVMQKRIPKIFPTWTAVGVTGLAFAEQLVEIQAEA</sequence>
<dbReference type="InterPro" id="IPR035959">
    <property type="entry name" value="RutC-like_sf"/>
</dbReference>
<feature type="non-terminal residue" evidence="1">
    <location>
        <position position="1"/>
    </location>
</feature>
<dbReference type="InterPro" id="IPR006175">
    <property type="entry name" value="YjgF/YER057c/UK114"/>
</dbReference>
<reference evidence="1 2" key="1">
    <citation type="journal article" date="2011" name="Genome Biol.">
        <title>Comparative genome sequence analysis underscores mycoparasitism as the ancestral life style of Trichoderma.</title>
        <authorList>
            <person name="Kubicek C.P."/>
            <person name="Herrera-Estrella A."/>
            <person name="Seidl-Seiboth V."/>
            <person name="Martinez D.A."/>
            <person name="Druzhinina I.S."/>
            <person name="Thon M."/>
            <person name="Zeilinger S."/>
            <person name="Casas-Flores S."/>
            <person name="Horwitz B.A."/>
            <person name="Mukherjee P.K."/>
            <person name="Mukherjee M."/>
            <person name="Kredics L."/>
            <person name="Alcaraz L.D."/>
            <person name="Aerts A."/>
            <person name="Antal Z."/>
            <person name="Atanasova L."/>
            <person name="Cervantes-Badillo M.G."/>
            <person name="Challacombe J."/>
            <person name="Chertkov O."/>
            <person name="McCluskey K."/>
            <person name="Coulpier F."/>
            <person name="Deshpande N."/>
            <person name="von Doehren H."/>
            <person name="Ebbole D.J."/>
            <person name="Esquivel-Naranjo E.U."/>
            <person name="Fekete E."/>
            <person name="Flipphi M."/>
            <person name="Glaser F."/>
            <person name="Gomez-Rodriguez E.Y."/>
            <person name="Gruber S."/>
            <person name="Han C."/>
            <person name="Henrissat B."/>
            <person name="Hermosa R."/>
            <person name="Hernandez-Onate M."/>
            <person name="Karaffa L."/>
            <person name="Kosti I."/>
            <person name="Le Crom S."/>
            <person name="Lindquist E."/>
            <person name="Lucas S."/>
            <person name="Luebeck M."/>
            <person name="Luebeck P.S."/>
            <person name="Margeot A."/>
            <person name="Metz B."/>
            <person name="Misra M."/>
            <person name="Nevalainen H."/>
            <person name="Omann M."/>
            <person name="Packer N."/>
            <person name="Perrone G."/>
            <person name="Uresti-Rivera E.E."/>
            <person name="Salamov A."/>
            <person name="Schmoll M."/>
            <person name="Seiboth B."/>
            <person name="Shapiro H."/>
            <person name="Sukno S."/>
            <person name="Tamayo-Ramos J.A."/>
            <person name="Tisch D."/>
            <person name="Wiest A."/>
            <person name="Wilkinson H.H."/>
            <person name="Zhang M."/>
            <person name="Coutinho P.M."/>
            <person name="Kenerley C.M."/>
            <person name="Monte E."/>
            <person name="Baker S.E."/>
            <person name="Grigoriev I.V."/>
        </authorList>
    </citation>
    <scope>NUCLEOTIDE SEQUENCE [LARGE SCALE GENOMIC DNA]</scope>
    <source>
        <strain evidence="2">Gv29-8 / FGSC 10586</strain>
    </source>
</reference>
<dbReference type="VEuPathDB" id="FungiDB:TRIVIDRAFT_9464"/>
<dbReference type="GO" id="GO:0005829">
    <property type="term" value="C:cytosol"/>
    <property type="evidence" value="ECO:0007669"/>
    <property type="project" value="TreeGrafter"/>
</dbReference>
<dbReference type="GO" id="GO:0019239">
    <property type="term" value="F:deaminase activity"/>
    <property type="evidence" value="ECO:0007669"/>
    <property type="project" value="TreeGrafter"/>
</dbReference>
<dbReference type="RefSeq" id="XP_013959266.1">
    <property type="nucleotide sequence ID" value="XM_014103791.1"/>
</dbReference>
<protein>
    <submittedName>
        <fullName evidence="1">Uncharacterized protein</fullName>
    </submittedName>
</protein>
<dbReference type="PANTHER" id="PTHR11803">
    <property type="entry name" value="2-IMINOBUTANOATE/2-IMINOPROPANOATE DEAMINASE RIDA"/>
    <property type="match status" value="1"/>
</dbReference>
<dbReference type="OMA" id="QGGWTET"/>
<proteinExistence type="predicted"/>
<gene>
    <name evidence="1" type="ORF">TRIVIDRAFT_9464</name>
</gene>
<dbReference type="STRING" id="413071.G9MK36"/>
<dbReference type="PANTHER" id="PTHR11803:SF39">
    <property type="entry name" value="2-IMINOBUTANOATE_2-IMINOPROPANOATE DEAMINASE"/>
    <property type="match status" value="1"/>
</dbReference>
<organism evidence="1 2">
    <name type="scientific">Hypocrea virens (strain Gv29-8 / FGSC 10586)</name>
    <name type="common">Gliocladium virens</name>
    <name type="synonym">Trichoderma virens</name>
    <dbReference type="NCBI Taxonomy" id="413071"/>
    <lineage>
        <taxon>Eukaryota</taxon>
        <taxon>Fungi</taxon>
        <taxon>Dikarya</taxon>
        <taxon>Ascomycota</taxon>
        <taxon>Pezizomycotina</taxon>
        <taxon>Sordariomycetes</taxon>
        <taxon>Hypocreomycetidae</taxon>
        <taxon>Hypocreales</taxon>
        <taxon>Hypocreaceae</taxon>
        <taxon>Trichoderma</taxon>
    </lineage>
</organism>
<dbReference type="InParanoid" id="G9MK36"/>
<dbReference type="GeneID" id="25799082"/>
<keyword evidence="2" id="KW-1185">Reference proteome</keyword>
<feature type="non-terminal residue" evidence="1">
    <location>
        <position position="122"/>
    </location>
</feature>
<comment type="caution">
    <text evidence="1">The sequence shown here is derived from an EMBL/GenBank/DDBJ whole genome shotgun (WGS) entry which is preliminary data.</text>
</comment>
<dbReference type="Pfam" id="PF01042">
    <property type="entry name" value="Ribonuc_L-PSP"/>
    <property type="match status" value="1"/>
</dbReference>
<evidence type="ECO:0000313" key="1">
    <source>
        <dbReference type="EMBL" id="EHK25841.1"/>
    </source>
</evidence>
<dbReference type="Gene3D" id="3.30.1330.40">
    <property type="entry name" value="RutC-like"/>
    <property type="match status" value="1"/>
</dbReference>
<dbReference type="GO" id="GO:0005739">
    <property type="term" value="C:mitochondrion"/>
    <property type="evidence" value="ECO:0007669"/>
    <property type="project" value="TreeGrafter"/>
</dbReference>
<dbReference type="EMBL" id="ABDF02000003">
    <property type="protein sequence ID" value="EHK25841.1"/>
    <property type="molecule type" value="Genomic_DNA"/>
</dbReference>
<name>G9MK36_HYPVG</name>
<dbReference type="Proteomes" id="UP000007115">
    <property type="component" value="Unassembled WGS sequence"/>
</dbReference>